<organism evidence="2 3">
    <name type="scientific">Gossypium lobatum</name>
    <dbReference type="NCBI Taxonomy" id="34289"/>
    <lineage>
        <taxon>Eukaryota</taxon>
        <taxon>Viridiplantae</taxon>
        <taxon>Streptophyta</taxon>
        <taxon>Embryophyta</taxon>
        <taxon>Tracheophyta</taxon>
        <taxon>Spermatophyta</taxon>
        <taxon>Magnoliopsida</taxon>
        <taxon>eudicotyledons</taxon>
        <taxon>Gunneridae</taxon>
        <taxon>Pentapetalae</taxon>
        <taxon>rosids</taxon>
        <taxon>malvids</taxon>
        <taxon>Malvales</taxon>
        <taxon>Malvaceae</taxon>
        <taxon>Malvoideae</taxon>
        <taxon>Gossypium</taxon>
    </lineage>
</organism>
<dbReference type="PANTHER" id="PTHR31286:SF99">
    <property type="entry name" value="DUF4283 DOMAIN-CONTAINING PROTEIN"/>
    <property type="match status" value="1"/>
</dbReference>
<evidence type="ECO:0000313" key="2">
    <source>
        <dbReference type="EMBL" id="MBA0550573.1"/>
    </source>
</evidence>
<comment type="caution">
    <text evidence="2">The sequence shown here is derived from an EMBL/GenBank/DDBJ whole genome shotgun (WGS) entry which is preliminary data.</text>
</comment>
<dbReference type="Pfam" id="PF14111">
    <property type="entry name" value="DUF4283"/>
    <property type="match status" value="1"/>
</dbReference>
<reference evidence="2 3" key="1">
    <citation type="journal article" date="2019" name="Genome Biol. Evol.">
        <title>Insights into the evolution of the New World diploid cottons (Gossypium, subgenus Houzingenia) based on genome sequencing.</title>
        <authorList>
            <person name="Grover C.E."/>
            <person name="Arick M.A. 2nd"/>
            <person name="Thrash A."/>
            <person name="Conover J.L."/>
            <person name="Sanders W.S."/>
            <person name="Peterson D.G."/>
            <person name="Frelichowski J.E."/>
            <person name="Scheffler J.A."/>
            <person name="Scheffler B.E."/>
            <person name="Wendel J.F."/>
        </authorList>
    </citation>
    <scope>NUCLEOTIDE SEQUENCE [LARGE SCALE GENOMIC DNA]</scope>
    <source>
        <strain evidence="2">157</strain>
        <tissue evidence="2">Leaf</tissue>
    </source>
</reference>
<name>A0A7J8LDT6_9ROSI</name>
<dbReference type="AlphaFoldDB" id="A0A7J8LDT6"/>
<evidence type="ECO:0000313" key="3">
    <source>
        <dbReference type="Proteomes" id="UP000593572"/>
    </source>
</evidence>
<feature type="non-terminal residue" evidence="2">
    <location>
        <position position="1"/>
    </location>
</feature>
<accession>A0A7J8LDT6</accession>
<feature type="domain" description="DUF4283" evidence="1">
    <location>
        <begin position="38"/>
        <end position="82"/>
    </location>
</feature>
<dbReference type="PANTHER" id="PTHR31286">
    <property type="entry name" value="GLYCINE-RICH CELL WALL STRUCTURAL PROTEIN 1.8-LIKE"/>
    <property type="match status" value="1"/>
</dbReference>
<gene>
    <name evidence="2" type="ORF">Golob_021508</name>
</gene>
<sequence length="316" mass="36230">MDEPPDLDDLMMNEKRVRVEGIVTQPVSWKEKLMGSVPVEIIDLENDYFSVKFQTDEEYLAVLSGGPWTIFEHYLILHVYKELTQIYWQHDRAGCKIDRNTDNTFRGQFMRLAIFIDLEKPLVSKMRIDGKVQCVKYELLQLLYFECGRFGHKSDLCPHGSKEIEVSKGESEGRVSKEISMKDRVEVEKFGILSGSLGDIDGNKLTILNGREENKEFGEEIVENGESNKGNIKAEAKINMAINRKRAVKCKSLKKVVVEDAIMVGSDTMMVESNDKTLVDVVTKLGFENFFRVEVMGFTEDHWLLWNDDVGIDILK</sequence>
<dbReference type="EMBL" id="JABEZX010000002">
    <property type="protein sequence ID" value="MBA0550573.1"/>
    <property type="molecule type" value="Genomic_DNA"/>
</dbReference>
<keyword evidence="3" id="KW-1185">Reference proteome</keyword>
<evidence type="ECO:0000259" key="1">
    <source>
        <dbReference type="Pfam" id="PF14111"/>
    </source>
</evidence>
<dbReference type="InterPro" id="IPR025558">
    <property type="entry name" value="DUF4283"/>
</dbReference>
<proteinExistence type="predicted"/>
<protein>
    <recommendedName>
        <fullName evidence="1">DUF4283 domain-containing protein</fullName>
    </recommendedName>
</protein>
<dbReference type="InterPro" id="IPR040256">
    <property type="entry name" value="At4g02000-like"/>
</dbReference>
<dbReference type="Proteomes" id="UP000593572">
    <property type="component" value="Unassembled WGS sequence"/>
</dbReference>